<dbReference type="Gene3D" id="3.90.870.10">
    <property type="entry name" value="DHBP synthase"/>
    <property type="match status" value="1"/>
</dbReference>
<keyword evidence="5" id="KW-0808">Transferase</keyword>
<keyword evidence="9" id="KW-0067">ATP-binding</keyword>
<evidence type="ECO:0000256" key="5">
    <source>
        <dbReference type="ARBA" id="ARBA00022679"/>
    </source>
</evidence>
<evidence type="ECO:0000313" key="14">
    <source>
        <dbReference type="EMBL" id="KAA0978724.1"/>
    </source>
</evidence>
<dbReference type="SUPFAM" id="SSF55821">
    <property type="entry name" value="YrdC/RibB"/>
    <property type="match status" value="1"/>
</dbReference>
<dbReference type="GO" id="GO:0006450">
    <property type="term" value="P:regulation of translational fidelity"/>
    <property type="evidence" value="ECO:0007669"/>
    <property type="project" value="TreeGrafter"/>
</dbReference>
<evidence type="ECO:0000256" key="2">
    <source>
        <dbReference type="ARBA" id="ARBA00007663"/>
    </source>
</evidence>
<proteinExistence type="inferred from homology"/>
<evidence type="ECO:0000256" key="1">
    <source>
        <dbReference type="ARBA" id="ARBA00004496"/>
    </source>
</evidence>
<dbReference type="GO" id="GO:0061710">
    <property type="term" value="F:L-threonylcarbamoyladenylate synthase"/>
    <property type="evidence" value="ECO:0007669"/>
    <property type="project" value="UniProtKB-EC"/>
</dbReference>
<sequence>MRAVTSRFDARDEQELDAGLEAAREALTDNRCIVMPTDTVYGIAADAFSSQAVATLLAAKGRGRAMPPPVLIPQAATLDGLAVDVPDYARELAEKFWPGALTLILHAQPSLTWDLGETRGTVALRVPDDEVARALLRTTGPLAVSSANRTGNRAADTAEEAFAQLGESVEVYLEAGPRPGAGGGMSSTIIDCTLTPPRVVRQGALGLEELRTVVPELLDVHGESDPHLPIPESTDPDSEDPAPTESTEPAQDSAQPGSGTGYAPGAEGANGTPSTDANPVAADTQDGTGAGETARAS</sequence>
<feature type="domain" description="YrdC-like" evidence="13">
    <location>
        <begin position="17"/>
        <end position="205"/>
    </location>
</feature>
<evidence type="ECO:0000256" key="7">
    <source>
        <dbReference type="ARBA" id="ARBA00022695"/>
    </source>
</evidence>
<evidence type="ECO:0000256" key="10">
    <source>
        <dbReference type="ARBA" id="ARBA00029774"/>
    </source>
</evidence>
<protein>
    <recommendedName>
        <fullName evidence="10">L-threonylcarbamoyladenylate synthase</fullName>
        <ecNumber evidence="3">2.7.7.87</ecNumber>
    </recommendedName>
    <alternativeName>
        <fullName evidence="10">L-threonylcarbamoyladenylate synthase</fullName>
    </alternativeName>
</protein>
<dbReference type="PROSITE" id="PS51163">
    <property type="entry name" value="YRDC"/>
    <property type="match status" value="1"/>
</dbReference>
<dbReference type="GO" id="GO:0005737">
    <property type="term" value="C:cytoplasm"/>
    <property type="evidence" value="ECO:0007669"/>
    <property type="project" value="UniProtKB-SubCell"/>
</dbReference>
<evidence type="ECO:0000259" key="13">
    <source>
        <dbReference type="PROSITE" id="PS51163"/>
    </source>
</evidence>
<accession>A0A5B0EI52</accession>
<dbReference type="GO" id="GO:0008033">
    <property type="term" value="P:tRNA processing"/>
    <property type="evidence" value="ECO:0007669"/>
    <property type="project" value="UniProtKB-KW"/>
</dbReference>
<gene>
    <name evidence="14" type="ORF">FQ154_05715</name>
</gene>
<dbReference type="AlphaFoldDB" id="A0A5B0EI52"/>
<keyword evidence="6" id="KW-0819">tRNA processing</keyword>
<reference evidence="14 15" key="1">
    <citation type="submission" date="2019-07" db="EMBL/GenBank/DDBJ databases">
        <title>Analysis of the biochemical properties, biological activity and biotechnological potential of siderophores and biosurfactants produced by Antarctic psychrotolerant bacteria.</title>
        <authorList>
            <person name="Styczynski M."/>
            <person name="Krucon T."/>
            <person name="Decewicz P."/>
            <person name="Dziewit L."/>
        </authorList>
    </citation>
    <scope>NUCLEOTIDE SEQUENCE [LARGE SCALE GENOMIC DNA]</scope>
    <source>
        <strain evidence="14 15">ANT_H27</strain>
    </source>
</reference>
<evidence type="ECO:0000256" key="9">
    <source>
        <dbReference type="ARBA" id="ARBA00022840"/>
    </source>
</evidence>
<comment type="similarity">
    <text evidence="2">Belongs to the SUA5 family.</text>
</comment>
<dbReference type="RefSeq" id="WP_149618981.1">
    <property type="nucleotide sequence ID" value="NZ_VOBL01000004.1"/>
</dbReference>
<name>A0A5B0EI52_9MICC</name>
<evidence type="ECO:0000256" key="8">
    <source>
        <dbReference type="ARBA" id="ARBA00022741"/>
    </source>
</evidence>
<evidence type="ECO:0000313" key="15">
    <source>
        <dbReference type="Proteomes" id="UP000323856"/>
    </source>
</evidence>
<dbReference type="Pfam" id="PF01300">
    <property type="entry name" value="Sua5_yciO_yrdC"/>
    <property type="match status" value="1"/>
</dbReference>
<dbReference type="EMBL" id="VOBL01000004">
    <property type="protein sequence ID" value="KAA0978724.1"/>
    <property type="molecule type" value="Genomic_DNA"/>
</dbReference>
<organism evidence="14 15">
    <name type="scientific">Paeniglutamicibacter gangotriensis</name>
    <dbReference type="NCBI Taxonomy" id="254787"/>
    <lineage>
        <taxon>Bacteria</taxon>
        <taxon>Bacillati</taxon>
        <taxon>Actinomycetota</taxon>
        <taxon>Actinomycetes</taxon>
        <taxon>Micrococcales</taxon>
        <taxon>Micrococcaceae</taxon>
        <taxon>Paeniglutamicibacter</taxon>
    </lineage>
</organism>
<evidence type="ECO:0000256" key="12">
    <source>
        <dbReference type="SAM" id="MobiDB-lite"/>
    </source>
</evidence>
<comment type="subcellular location">
    <subcellularLocation>
        <location evidence="1">Cytoplasm</location>
    </subcellularLocation>
</comment>
<dbReference type="InterPro" id="IPR017945">
    <property type="entry name" value="DHBP_synth_RibB-like_a/b_dom"/>
</dbReference>
<feature type="compositionally biased region" description="Polar residues" evidence="12">
    <location>
        <begin position="244"/>
        <end position="257"/>
    </location>
</feature>
<dbReference type="InterPro" id="IPR006070">
    <property type="entry name" value="Sua5-like_dom"/>
</dbReference>
<comment type="catalytic activity">
    <reaction evidence="11">
        <text>L-threonine + hydrogencarbonate + ATP = L-threonylcarbamoyladenylate + diphosphate + H2O</text>
        <dbReference type="Rhea" id="RHEA:36407"/>
        <dbReference type="ChEBI" id="CHEBI:15377"/>
        <dbReference type="ChEBI" id="CHEBI:17544"/>
        <dbReference type="ChEBI" id="CHEBI:30616"/>
        <dbReference type="ChEBI" id="CHEBI:33019"/>
        <dbReference type="ChEBI" id="CHEBI:57926"/>
        <dbReference type="ChEBI" id="CHEBI:73682"/>
        <dbReference type="EC" id="2.7.7.87"/>
    </reaction>
</comment>
<dbReference type="PANTHER" id="PTHR17490:SF16">
    <property type="entry name" value="THREONYLCARBAMOYL-AMP SYNTHASE"/>
    <property type="match status" value="1"/>
</dbReference>
<keyword evidence="4" id="KW-0963">Cytoplasm</keyword>
<dbReference type="EC" id="2.7.7.87" evidence="3"/>
<dbReference type="OrthoDB" id="9814580at2"/>
<dbReference type="GO" id="GO:0005524">
    <property type="term" value="F:ATP binding"/>
    <property type="evidence" value="ECO:0007669"/>
    <property type="project" value="UniProtKB-KW"/>
</dbReference>
<keyword evidence="8" id="KW-0547">Nucleotide-binding</keyword>
<dbReference type="InterPro" id="IPR050156">
    <property type="entry name" value="TC-AMP_synthase_SUA5"/>
</dbReference>
<comment type="caution">
    <text evidence="14">The sequence shown here is derived from an EMBL/GenBank/DDBJ whole genome shotgun (WGS) entry which is preliminary data.</text>
</comment>
<keyword evidence="7" id="KW-0548">Nucleotidyltransferase</keyword>
<dbReference type="PANTHER" id="PTHR17490">
    <property type="entry name" value="SUA5"/>
    <property type="match status" value="1"/>
</dbReference>
<dbReference type="GO" id="GO:0003725">
    <property type="term" value="F:double-stranded RNA binding"/>
    <property type="evidence" value="ECO:0007669"/>
    <property type="project" value="InterPro"/>
</dbReference>
<evidence type="ECO:0000256" key="11">
    <source>
        <dbReference type="ARBA" id="ARBA00048366"/>
    </source>
</evidence>
<evidence type="ECO:0000256" key="4">
    <source>
        <dbReference type="ARBA" id="ARBA00022490"/>
    </source>
</evidence>
<dbReference type="GO" id="GO:0000049">
    <property type="term" value="F:tRNA binding"/>
    <property type="evidence" value="ECO:0007669"/>
    <property type="project" value="TreeGrafter"/>
</dbReference>
<dbReference type="NCBIfam" id="TIGR00057">
    <property type="entry name" value="L-threonylcarbamoyladenylate synthase"/>
    <property type="match status" value="1"/>
</dbReference>
<dbReference type="Proteomes" id="UP000323856">
    <property type="component" value="Unassembled WGS sequence"/>
</dbReference>
<feature type="region of interest" description="Disordered" evidence="12">
    <location>
        <begin position="221"/>
        <end position="297"/>
    </location>
</feature>
<evidence type="ECO:0000256" key="3">
    <source>
        <dbReference type="ARBA" id="ARBA00012584"/>
    </source>
</evidence>
<evidence type="ECO:0000256" key="6">
    <source>
        <dbReference type="ARBA" id="ARBA00022694"/>
    </source>
</evidence>